<organism evidence="2">
    <name type="scientific">marine sediment metagenome</name>
    <dbReference type="NCBI Taxonomy" id="412755"/>
    <lineage>
        <taxon>unclassified sequences</taxon>
        <taxon>metagenomes</taxon>
        <taxon>ecological metagenomes</taxon>
    </lineage>
</organism>
<keyword evidence="1" id="KW-0175">Coiled coil</keyword>
<comment type="caution">
    <text evidence="2">The sequence shown here is derived from an EMBL/GenBank/DDBJ whole genome shotgun (WGS) entry which is preliminary data.</text>
</comment>
<proteinExistence type="predicted"/>
<name>X0ZB72_9ZZZZ</name>
<sequence>TPVVETSASLNVLCKDLQDKLNISKKYTERLEADFRNLKSIQGQEAALERITELENKNERLLQKLKELESVQLTSVDPNKILELDEQLKEKETIILELESKQTEVSTTISSGVGAPAGLIEDLQKKINKLKLEVKKKDEMISKLRS</sequence>
<dbReference type="EMBL" id="BART01003340">
    <property type="protein sequence ID" value="GAG55487.1"/>
    <property type="molecule type" value="Genomic_DNA"/>
</dbReference>
<dbReference type="AlphaFoldDB" id="X0ZB72"/>
<feature type="coiled-coil region" evidence="1">
    <location>
        <begin position="44"/>
        <end position="140"/>
    </location>
</feature>
<reference evidence="2" key="1">
    <citation type="journal article" date="2014" name="Front. Microbiol.">
        <title>High frequency of phylogenetically diverse reductive dehalogenase-homologous genes in deep subseafloor sedimentary metagenomes.</title>
        <authorList>
            <person name="Kawai M."/>
            <person name="Futagami T."/>
            <person name="Toyoda A."/>
            <person name="Takaki Y."/>
            <person name="Nishi S."/>
            <person name="Hori S."/>
            <person name="Arai W."/>
            <person name="Tsubouchi T."/>
            <person name="Morono Y."/>
            <person name="Uchiyama I."/>
            <person name="Ito T."/>
            <person name="Fujiyama A."/>
            <person name="Inagaki F."/>
            <person name="Takami H."/>
        </authorList>
    </citation>
    <scope>NUCLEOTIDE SEQUENCE</scope>
    <source>
        <strain evidence="2">Expedition CK06-06</strain>
    </source>
</reference>
<protein>
    <submittedName>
        <fullName evidence="2">Uncharacterized protein</fullName>
    </submittedName>
</protein>
<gene>
    <name evidence="2" type="ORF">S01H4_09314</name>
</gene>
<evidence type="ECO:0000313" key="2">
    <source>
        <dbReference type="EMBL" id="GAG55487.1"/>
    </source>
</evidence>
<accession>X0ZB72</accession>
<evidence type="ECO:0000256" key="1">
    <source>
        <dbReference type="SAM" id="Coils"/>
    </source>
</evidence>
<feature type="non-terminal residue" evidence="2">
    <location>
        <position position="1"/>
    </location>
</feature>